<reference evidence="1" key="1">
    <citation type="submission" date="2018-05" db="EMBL/GenBank/DDBJ databases">
        <authorList>
            <person name="Lanie J.A."/>
            <person name="Ng W.-L."/>
            <person name="Kazmierczak K.M."/>
            <person name="Andrzejewski T.M."/>
            <person name="Davidsen T.M."/>
            <person name="Wayne K.J."/>
            <person name="Tettelin H."/>
            <person name="Glass J.I."/>
            <person name="Rusch D."/>
            <person name="Podicherti R."/>
            <person name="Tsui H.-C.T."/>
            <person name="Winkler M.E."/>
        </authorList>
    </citation>
    <scope>NUCLEOTIDE SEQUENCE</scope>
</reference>
<protein>
    <submittedName>
        <fullName evidence="1">Uncharacterized protein</fullName>
    </submittedName>
</protein>
<gene>
    <name evidence="1" type="ORF">METZ01_LOCUS190376</name>
</gene>
<proteinExistence type="predicted"/>
<name>A0A382DHJ3_9ZZZZ</name>
<evidence type="ECO:0000313" key="1">
    <source>
        <dbReference type="EMBL" id="SVB37522.1"/>
    </source>
</evidence>
<sequence length="31" mass="3711">MTDTKEKNNTSRFEDSLVSELAREVLKEQRR</sequence>
<accession>A0A382DHJ3</accession>
<organism evidence="1">
    <name type="scientific">marine metagenome</name>
    <dbReference type="NCBI Taxonomy" id="408172"/>
    <lineage>
        <taxon>unclassified sequences</taxon>
        <taxon>metagenomes</taxon>
        <taxon>ecological metagenomes</taxon>
    </lineage>
</organism>
<dbReference type="EMBL" id="UINC01039274">
    <property type="protein sequence ID" value="SVB37522.1"/>
    <property type="molecule type" value="Genomic_DNA"/>
</dbReference>
<feature type="non-terminal residue" evidence="1">
    <location>
        <position position="31"/>
    </location>
</feature>
<dbReference type="AlphaFoldDB" id="A0A382DHJ3"/>